<evidence type="ECO:0000313" key="9">
    <source>
        <dbReference type="RefSeq" id="XP_020097945.1"/>
    </source>
</evidence>
<feature type="transmembrane region" description="Helical" evidence="6">
    <location>
        <begin position="213"/>
        <end position="236"/>
    </location>
</feature>
<reference evidence="8 9" key="2">
    <citation type="submission" date="2025-04" db="UniProtKB">
        <authorList>
            <consortium name="RefSeq"/>
        </authorList>
    </citation>
    <scope>IDENTIFICATION</scope>
    <source>
        <tissue evidence="8 9">Leaf</tissue>
    </source>
</reference>
<evidence type="ECO:0000256" key="4">
    <source>
        <dbReference type="ARBA" id="ARBA00022989"/>
    </source>
</evidence>
<gene>
    <name evidence="8 9" type="primary">LOC109716780</name>
</gene>
<feature type="transmembrane region" description="Helical" evidence="6">
    <location>
        <begin position="362"/>
        <end position="386"/>
    </location>
</feature>
<keyword evidence="7" id="KW-1185">Reference proteome</keyword>
<dbReference type="Gramene" id="Aco009622.1.mrna1">
    <property type="protein sequence ID" value="Aco009622.1.mrna1.cds1"/>
    <property type="gene ID" value="Aco009622.1.path1"/>
</dbReference>
<feature type="transmembrane region" description="Helical" evidence="6">
    <location>
        <begin position="102"/>
        <end position="126"/>
    </location>
</feature>
<dbReference type="InterPro" id="IPR001248">
    <property type="entry name" value="Pur-cyt_permease"/>
</dbReference>
<feature type="transmembrane region" description="Helical" evidence="6">
    <location>
        <begin position="406"/>
        <end position="432"/>
    </location>
</feature>
<feature type="transmembrane region" description="Helical" evidence="6">
    <location>
        <begin position="175"/>
        <end position="193"/>
    </location>
</feature>
<feature type="transmembrane region" description="Helical" evidence="6">
    <location>
        <begin position="257"/>
        <end position="278"/>
    </location>
</feature>
<dbReference type="RefSeq" id="XP_020097945.1">
    <property type="nucleotide sequence ID" value="XM_020242356.1"/>
</dbReference>
<organism evidence="9">
    <name type="scientific">Ananas comosus</name>
    <name type="common">Pineapple</name>
    <name type="synonym">Ananas ananas</name>
    <dbReference type="NCBI Taxonomy" id="4615"/>
    <lineage>
        <taxon>Eukaryota</taxon>
        <taxon>Viridiplantae</taxon>
        <taxon>Streptophyta</taxon>
        <taxon>Embryophyta</taxon>
        <taxon>Tracheophyta</taxon>
        <taxon>Spermatophyta</taxon>
        <taxon>Magnoliopsida</taxon>
        <taxon>Liliopsida</taxon>
        <taxon>Poales</taxon>
        <taxon>Bromeliaceae</taxon>
        <taxon>Bromelioideae</taxon>
        <taxon>Ananas</taxon>
    </lineage>
</organism>
<keyword evidence="4 6" id="KW-1133">Transmembrane helix</keyword>
<evidence type="ECO:0000256" key="6">
    <source>
        <dbReference type="SAM" id="Phobius"/>
    </source>
</evidence>
<dbReference type="CDD" id="cd11485">
    <property type="entry name" value="SLC-NCS1sbd_YbbW-like"/>
    <property type="match status" value="1"/>
</dbReference>
<keyword evidence="3 6" id="KW-0812">Transmembrane</keyword>
<keyword evidence="5 6" id="KW-0472">Membrane</keyword>
<accession>A0A6P5FY80</accession>
<dbReference type="OrthoDB" id="2018619at2759"/>
<evidence type="ECO:0000256" key="2">
    <source>
        <dbReference type="ARBA" id="ARBA00008974"/>
    </source>
</evidence>
<feature type="transmembrane region" description="Helical" evidence="6">
    <location>
        <begin position="17"/>
        <end position="37"/>
    </location>
</feature>
<comment type="similarity">
    <text evidence="2">Belongs to the purine-cytosine permease (2.A.39) family.</text>
</comment>
<dbReference type="GeneID" id="109716780"/>
<evidence type="ECO:0000256" key="1">
    <source>
        <dbReference type="ARBA" id="ARBA00004141"/>
    </source>
</evidence>
<evidence type="ECO:0000256" key="5">
    <source>
        <dbReference type="ARBA" id="ARBA00023136"/>
    </source>
</evidence>
<dbReference type="Proteomes" id="UP000515123">
    <property type="component" value="Linkage group 1"/>
</dbReference>
<dbReference type="Gene3D" id="1.10.4160.10">
    <property type="entry name" value="Hydantoin permease"/>
    <property type="match status" value="1"/>
</dbReference>
<proteinExistence type="inferred from homology"/>
<feature type="transmembrane region" description="Helical" evidence="6">
    <location>
        <begin position="444"/>
        <end position="467"/>
    </location>
</feature>
<dbReference type="InterPro" id="IPR045225">
    <property type="entry name" value="Uracil/uridine/allantoin_perm"/>
</dbReference>
<dbReference type="RefSeq" id="XP_020097938.1">
    <property type="nucleotide sequence ID" value="XM_020242349.1"/>
</dbReference>
<reference evidence="7" key="1">
    <citation type="journal article" date="2015" name="Nat. Genet.">
        <title>The pineapple genome and the evolution of CAM photosynthesis.</title>
        <authorList>
            <person name="Ming R."/>
            <person name="VanBuren R."/>
            <person name="Wai C.M."/>
            <person name="Tang H."/>
            <person name="Schatz M.C."/>
            <person name="Bowers J.E."/>
            <person name="Lyons E."/>
            <person name="Wang M.L."/>
            <person name="Chen J."/>
            <person name="Biggers E."/>
            <person name="Zhang J."/>
            <person name="Huang L."/>
            <person name="Zhang L."/>
            <person name="Miao W."/>
            <person name="Zhang J."/>
            <person name="Ye Z."/>
            <person name="Miao C."/>
            <person name="Lin Z."/>
            <person name="Wang H."/>
            <person name="Zhou H."/>
            <person name="Yim W.C."/>
            <person name="Priest H.D."/>
            <person name="Zheng C."/>
            <person name="Woodhouse M."/>
            <person name="Edger P.P."/>
            <person name="Guyot R."/>
            <person name="Guo H.B."/>
            <person name="Guo H."/>
            <person name="Zheng G."/>
            <person name="Singh R."/>
            <person name="Sharma A."/>
            <person name="Min X."/>
            <person name="Zheng Y."/>
            <person name="Lee H."/>
            <person name="Gurtowski J."/>
            <person name="Sedlazeck F.J."/>
            <person name="Harkess A."/>
            <person name="McKain M.R."/>
            <person name="Liao Z."/>
            <person name="Fang J."/>
            <person name="Liu J."/>
            <person name="Zhang X."/>
            <person name="Zhang Q."/>
            <person name="Hu W."/>
            <person name="Qin Y."/>
            <person name="Wang K."/>
            <person name="Chen L.Y."/>
            <person name="Shirley N."/>
            <person name="Lin Y.R."/>
            <person name="Liu L.Y."/>
            <person name="Hernandez A.G."/>
            <person name="Wright C.L."/>
            <person name="Bulone V."/>
            <person name="Tuskan G.A."/>
            <person name="Heath K."/>
            <person name="Zee F."/>
            <person name="Moore P.H."/>
            <person name="Sunkar R."/>
            <person name="Leebens-Mack J.H."/>
            <person name="Mockler T."/>
            <person name="Bennetzen J.L."/>
            <person name="Freeling M."/>
            <person name="Sankoff D."/>
            <person name="Paterson A.H."/>
            <person name="Zhu X."/>
            <person name="Yang X."/>
            <person name="Smith J.A."/>
            <person name="Cushman J.C."/>
            <person name="Paull R.E."/>
            <person name="Yu Q."/>
        </authorList>
    </citation>
    <scope>NUCLEOTIDE SEQUENCE [LARGE SCALE GENOMIC DNA]</scope>
    <source>
        <strain evidence="7">cv. F153</strain>
    </source>
</reference>
<feature type="transmembrane region" description="Helical" evidence="6">
    <location>
        <begin position="335"/>
        <end position="355"/>
    </location>
</feature>
<dbReference type="GO" id="GO:0005886">
    <property type="term" value="C:plasma membrane"/>
    <property type="evidence" value="ECO:0007669"/>
    <property type="project" value="TreeGrafter"/>
</dbReference>
<sequence>MAGSDDLEPIPPANRTLSWYDITSLWISMLVCIPSYYTAGSLVDLGMSWWQGIVTIVAGNTIILIPLILNAHPGTRYGIPFPVHLRSAFGVRGAHVPSLLRSLVACGWCGIETWIGGQAIFLLLLPSSLKQSWFAQPLAWLGISVLEFSCFLLFLFIQLAIIWKGMDTIQVIEKYSAPVLILVILWLFSWAYIKAGGLGEMLSTPSRLDPTHFWYVFFPSLTACINNWSGLSLNISDFTRFVRSQPDQIFGQLSMPLFQGLYAFTGLAIASSTAVIYGRVISNPVELLSVIGGSALTKVIATLGIALTTVTTNIPANMVAPANALVSLSPSSFSFSRGAFLAGVLSIGFQPWRIIQSSENFIYTWLVSYSTIFAPITGILLTDYYIVNNKVLDVNALYSADPDGPYYYLGGYNVAAFVALIVTVVPTVPGFLHKIGILAEVSEAFVAIYDNAWFFGIFLASTIYWLLTRGRGKSKVRVDPSMSEPLVS</sequence>
<dbReference type="PANTHER" id="PTHR30618:SF0">
    <property type="entry name" value="PURINE-URACIL PERMEASE NCS1"/>
    <property type="match status" value="1"/>
</dbReference>
<protein>
    <submittedName>
        <fullName evidence="8 9">Purine-uracil permease NCS1-like</fullName>
    </submittedName>
</protein>
<comment type="subcellular location">
    <subcellularLocation>
        <location evidence="1">Membrane</location>
        <topology evidence="1">Multi-pass membrane protein</topology>
    </subcellularLocation>
</comment>
<dbReference type="Pfam" id="PF02133">
    <property type="entry name" value="Transp_cyt_pur"/>
    <property type="match status" value="1"/>
</dbReference>
<dbReference type="AlphaFoldDB" id="A0A6P5FY80"/>
<evidence type="ECO:0000256" key="3">
    <source>
        <dbReference type="ARBA" id="ARBA00022692"/>
    </source>
</evidence>
<evidence type="ECO:0000313" key="7">
    <source>
        <dbReference type="Proteomes" id="UP000515123"/>
    </source>
</evidence>
<name>A0A6P5FY80_ANACO</name>
<dbReference type="GO" id="GO:0015205">
    <property type="term" value="F:nucleobase transmembrane transporter activity"/>
    <property type="evidence" value="ECO:0007669"/>
    <property type="project" value="TreeGrafter"/>
</dbReference>
<feature type="transmembrane region" description="Helical" evidence="6">
    <location>
        <begin position="49"/>
        <end position="69"/>
    </location>
</feature>
<evidence type="ECO:0000313" key="8">
    <source>
        <dbReference type="RefSeq" id="XP_020097938.1"/>
    </source>
</evidence>
<dbReference type="PANTHER" id="PTHR30618">
    <property type="entry name" value="NCS1 FAMILY PURINE/PYRIMIDINE TRANSPORTER"/>
    <property type="match status" value="1"/>
</dbReference>
<feature type="transmembrane region" description="Helical" evidence="6">
    <location>
        <begin position="138"/>
        <end position="163"/>
    </location>
</feature>
<dbReference type="FunFam" id="1.10.4160.10:FF:000001">
    <property type="entry name" value="Uracil permease, putative"/>
    <property type="match status" value="1"/>
</dbReference>